<name>A0A7K1KR75_9BACT</name>
<dbReference type="EC" id="2.5.1.75" evidence="10"/>
<evidence type="ECO:0000256" key="5">
    <source>
        <dbReference type="ARBA" id="ARBA00022694"/>
    </source>
</evidence>
<gene>
    <name evidence="10 14" type="primary">miaA</name>
    <name evidence="14" type="ORF">GKC30_12015</name>
</gene>
<keyword evidence="7 10" id="KW-0067">ATP-binding</keyword>
<dbReference type="PANTHER" id="PTHR11088:SF60">
    <property type="entry name" value="TRNA DIMETHYLALLYLTRANSFERASE"/>
    <property type="match status" value="1"/>
</dbReference>
<dbReference type="Gene3D" id="1.10.20.140">
    <property type="match status" value="1"/>
</dbReference>
<evidence type="ECO:0000256" key="1">
    <source>
        <dbReference type="ARBA" id="ARBA00001946"/>
    </source>
</evidence>
<evidence type="ECO:0000256" key="13">
    <source>
        <dbReference type="RuleBase" id="RU003785"/>
    </source>
</evidence>
<accession>A0A7K1KR75</accession>
<comment type="catalytic activity">
    <reaction evidence="9 10 11">
        <text>adenosine(37) in tRNA + dimethylallyl diphosphate = N(6)-dimethylallyladenosine(37) in tRNA + diphosphate</text>
        <dbReference type="Rhea" id="RHEA:26482"/>
        <dbReference type="Rhea" id="RHEA-COMP:10162"/>
        <dbReference type="Rhea" id="RHEA-COMP:10375"/>
        <dbReference type="ChEBI" id="CHEBI:33019"/>
        <dbReference type="ChEBI" id="CHEBI:57623"/>
        <dbReference type="ChEBI" id="CHEBI:74411"/>
        <dbReference type="ChEBI" id="CHEBI:74415"/>
        <dbReference type="EC" id="2.5.1.75"/>
    </reaction>
</comment>
<dbReference type="GO" id="GO:0052381">
    <property type="term" value="F:tRNA dimethylallyltransferase activity"/>
    <property type="evidence" value="ECO:0007669"/>
    <property type="project" value="UniProtKB-UniRule"/>
</dbReference>
<evidence type="ECO:0000256" key="7">
    <source>
        <dbReference type="ARBA" id="ARBA00022840"/>
    </source>
</evidence>
<keyword evidence="15" id="KW-1185">Reference proteome</keyword>
<dbReference type="GO" id="GO:0006400">
    <property type="term" value="P:tRNA modification"/>
    <property type="evidence" value="ECO:0007669"/>
    <property type="project" value="TreeGrafter"/>
</dbReference>
<sequence>MTASSCGAVQAPPLVCLLGPTGTGKTAAAIAVAKRMAASVINFDSRQVYADFPIITAQPDEAERAACPHLLYGFLSADERMTAARFVELAMEAITCVQAQGRLPILVGGTGLYLRSLLSGIAPIPEIPDDIRRSVLERVHIEGPQRLHAELEKTDPDYAARIHPNDTQRNARAAEVLLATGRSMTWWHTQSDHAPAPFDTLKVGLRLPLAELEPRLTGRIDAMLAAGAVDEASRVLVRHPDPEAPGWTGIGCAELLDHLRGKSTLEQARALWIKNTRAYAKRQLTWFAKEPGIRWFAPGENQAVADCVADWLAVRQG</sequence>
<dbReference type="HAMAP" id="MF_00185">
    <property type="entry name" value="IPP_trans"/>
    <property type="match status" value="1"/>
</dbReference>
<evidence type="ECO:0000313" key="14">
    <source>
        <dbReference type="EMBL" id="MUM78361.1"/>
    </source>
</evidence>
<dbReference type="Pfam" id="PF01715">
    <property type="entry name" value="IPPT"/>
    <property type="match status" value="1"/>
</dbReference>
<organism evidence="14 15">
    <name type="scientific">Pseudodesulfovibrio alkaliphilus</name>
    <dbReference type="NCBI Taxonomy" id="2661613"/>
    <lineage>
        <taxon>Bacteria</taxon>
        <taxon>Pseudomonadati</taxon>
        <taxon>Thermodesulfobacteriota</taxon>
        <taxon>Desulfovibrionia</taxon>
        <taxon>Desulfovibrionales</taxon>
        <taxon>Desulfovibrionaceae</taxon>
    </lineage>
</organism>
<evidence type="ECO:0000256" key="10">
    <source>
        <dbReference type="HAMAP-Rule" id="MF_00185"/>
    </source>
</evidence>
<evidence type="ECO:0000256" key="6">
    <source>
        <dbReference type="ARBA" id="ARBA00022741"/>
    </source>
</evidence>
<dbReference type="Proteomes" id="UP000461162">
    <property type="component" value="Unassembled WGS sequence"/>
</dbReference>
<dbReference type="PANTHER" id="PTHR11088">
    <property type="entry name" value="TRNA DIMETHYLALLYLTRANSFERASE"/>
    <property type="match status" value="1"/>
</dbReference>
<dbReference type="InterPro" id="IPR027417">
    <property type="entry name" value="P-loop_NTPase"/>
</dbReference>
<protein>
    <recommendedName>
        <fullName evidence="10">tRNA dimethylallyltransferase</fullName>
        <ecNumber evidence="10">2.5.1.75</ecNumber>
    </recommendedName>
    <alternativeName>
        <fullName evidence="10">Dimethylallyl diphosphate:tRNA dimethylallyltransferase</fullName>
        <shortName evidence="10">DMAPP:tRNA dimethylallyltransferase</shortName>
        <shortName evidence="10">DMATase</shortName>
    </alternativeName>
    <alternativeName>
        <fullName evidence="10">Isopentenyl-diphosphate:tRNA isopentenyltransferase</fullName>
        <shortName evidence="10">IPP transferase</shortName>
        <shortName evidence="10">IPPT</shortName>
        <shortName evidence="10">IPTase</shortName>
    </alternativeName>
</protein>
<evidence type="ECO:0000256" key="9">
    <source>
        <dbReference type="ARBA" id="ARBA00049563"/>
    </source>
</evidence>
<dbReference type="InterPro" id="IPR039657">
    <property type="entry name" value="Dimethylallyltransferase"/>
</dbReference>
<keyword evidence="4 10" id="KW-0808">Transferase</keyword>
<evidence type="ECO:0000256" key="4">
    <source>
        <dbReference type="ARBA" id="ARBA00022679"/>
    </source>
</evidence>
<evidence type="ECO:0000256" key="8">
    <source>
        <dbReference type="ARBA" id="ARBA00022842"/>
    </source>
</evidence>
<comment type="similarity">
    <text evidence="3 10 13">Belongs to the IPP transferase family.</text>
</comment>
<dbReference type="AlphaFoldDB" id="A0A7K1KR75"/>
<comment type="subunit">
    <text evidence="10">Monomer.</text>
</comment>
<dbReference type="InterPro" id="IPR018022">
    <property type="entry name" value="IPT"/>
</dbReference>
<dbReference type="RefSeq" id="WP_367614120.1">
    <property type="nucleotide sequence ID" value="NZ_WODC01000008.1"/>
</dbReference>
<feature type="region of interest" description="Interaction with substrate tRNA" evidence="10">
    <location>
        <begin position="168"/>
        <end position="172"/>
    </location>
</feature>
<evidence type="ECO:0000256" key="12">
    <source>
        <dbReference type="RuleBase" id="RU003784"/>
    </source>
</evidence>
<dbReference type="GO" id="GO:0005524">
    <property type="term" value="F:ATP binding"/>
    <property type="evidence" value="ECO:0007669"/>
    <property type="project" value="UniProtKB-UniRule"/>
</dbReference>
<evidence type="ECO:0000256" key="2">
    <source>
        <dbReference type="ARBA" id="ARBA00003213"/>
    </source>
</evidence>
<evidence type="ECO:0000256" key="11">
    <source>
        <dbReference type="RuleBase" id="RU003783"/>
    </source>
</evidence>
<feature type="site" description="Interaction with substrate tRNA" evidence="10">
    <location>
        <position position="110"/>
    </location>
</feature>
<proteinExistence type="inferred from homology"/>
<keyword evidence="8 10" id="KW-0460">Magnesium</keyword>
<comment type="caution">
    <text evidence="14">The sequence shown here is derived from an EMBL/GenBank/DDBJ whole genome shotgun (WGS) entry which is preliminary data.</text>
</comment>
<keyword evidence="6 10" id="KW-0547">Nucleotide-binding</keyword>
<dbReference type="Gene3D" id="3.40.50.300">
    <property type="entry name" value="P-loop containing nucleotide triphosphate hydrolases"/>
    <property type="match status" value="1"/>
</dbReference>
<comment type="function">
    <text evidence="2 10 12">Catalyzes the transfer of a dimethylallyl group onto the adenine at position 37 in tRNAs that read codons beginning with uridine, leading to the formation of N6-(dimethylallyl)adenosine (i(6)A).</text>
</comment>
<feature type="binding site" evidence="10">
    <location>
        <begin position="21"/>
        <end position="26"/>
    </location>
    <ligand>
        <name>substrate</name>
    </ligand>
</feature>
<feature type="region of interest" description="Interaction with substrate tRNA" evidence="10">
    <location>
        <begin position="44"/>
        <end position="47"/>
    </location>
</feature>
<evidence type="ECO:0000256" key="3">
    <source>
        <dbReference type="ARBA" id="ARBA00005842"/>
    </source>
</evidence>
<dbReference type="SUPFAM" id="SSF52540">
    <property type="entry name" value="P-loop containing nucleoside triphosphate hydrolases"/>
    <property type="match status" value="1"/>
</dbReference>
<feature type="binding site" evidence="10">
    <location>
        <begin position="19"/>
        <end position="26"/>
    </location>
    <ligand>
        <name>ATP</name>
        <dbReference type="ChEBI" id="CHEBI:30616"/>
    </ligand>
</feature>
<comment type="caution">
    <text evidence="10">Lacks conserved residue(s) required for the propagation of feature annotation.</text>
</comment>
<evidence type="ECO:0000313" key="15">
    <source>
        <dbReference type="Proteomes" id="UP000461162"/>
    </source>
</evidence>
<comment type="cofactor">
    <cofactor evidence="1 10">
        <name>Mg(2+)</name>
        <dbReference type="ChEBI" id="CHEBI:18420"/>
    </cofactor>
</comment>
<dbReference type="EMBL" id="WODC01000008">
    <property type="protein sequence ID" value="MUM78361.1"/>
    <property type="molecule type" value="Genomic_DNA"/>
</dbReference>
<dbReference type="NCBIfam" id="TIGR00174">
    <property type="entry name" value="miaA"/>
    <property type="match status" value="1"/>
</dbReference>
<keyword evidence="5 10" id="KW-0819">tRNA processing</keyword>
<feature type="site" description="Interaction with substrate tRNA" evidence="10">
    <location>
        <position position="132"/>
    </location>
</feature>
<reference evidence="14 15" key="1">
    <citation type="submission" date="2019-11" db="EMBL/GenBank/DDBJ databases">
        <title>Pseudodesulfovibrio alkaliphilus, sp. nov., an alkaliphilic sulfate-reducing bacteria from mud volcano of Taman peninsula, Russia.</title>
        <authorList>
            <person name="Frolova A."/>
            <person name="Merkel A.Y."/>
            <person name="Slobodkin A.I."/>
        </authorList>
    </citation>
    <scope>NUCLEOTIDE SEQUENCE [LARGE SCALE GENOMIC DNA]</scope>
    <source>
        <strain evidence="14 15">F-1</strain>
    </source>
</reference>